<dbReference type="RefSeq" id="WP_112285552.1">
    <property type="nucleotide sequence ID" value="NZ_MASW01000007.1"/>
</dbReference>
<dbReference type="OrthoDB" id="5141493at2"/>
<proteinExistence type="predicted"/>
<organism evidence="1 2">
    <name type="scientific">Prauserella muralis</name>
    <dbReference type="NCBI Taxonomy" id="588067"/>
    <lineage>
        <taxon>Bacteria</taxon>
        <taxon>Bacillati</taxon>
        <taxon>Actinomycetota</taxon>
        <taxon>Actinomycetes</taxon>
        <taxon>Pseudonocardiales</taxon>
        <taxon>Pseudonocardiaceae</taxon>
        <taxon>Prauserella</taxon>
    </lineage>
</organism>
<sequence length="214" mass="23591">MTLNGAAPAGEQLGRKFEAAWQVFSTTCAEFLAQEASYQAWFAHYVISQFGIDRVAREAIVHIRHMPEGPWRNLLGVSEARLDIVVSRAPGVRAVHYANQHYKAADGTGLSALSDLAVISELKVSFTQAGGLGHSEVVQDAAKLAFLLQEHRRANPEAPQPLAYLCVLDNHPRQKYRFDTLRERMVALEIPDTVRLLHATADPRPALDDAGEPT</sequence>
<dbReference type="AlphaFoldDB" id="A0A2V4AIB7"/>
<gene>
    <name evidence="1" type="ORF">BAY60_33445</name>
</gene>
<name>A0A2V4AIB7_9PSEU</name>
<dbReference type="Proteomes" id="UP000249915">
    <property type="component" value="Unassembled WGS sequence"/>
</dbReference>
<evidence type="ECO:0000313" key="1">
    <source>
        <dbReference type="EMBL" id="PXY19619.1"/>
    </source>
</evidence>
<protein>
    <submittedName>
        <fullName evidence="1">Uncharacterized protein</fullName>
    </submittedName>
</protein>
<reference evidence="1 2" key="1">
    <citation type="submission" date="2016-07" db="EMBL/GenBank/DDBJ databases">
        <title>Draft genome sequence of Prauserella muralis DSM 45305, isolated from a mould-covered wall in an indoor environment.</title>
        <authorList>
            <person name="Ruckert C."/>
            <person name="Albersmeier A."/>
            <person name="Jiang C.-L."/>
            <person name="Jiang Y."/>
            <person name="Kalinowski J."/>
            <person name="Schneider O."/>
            <person name="Winkler A."/>
            <person name="Zotchev S.B."/>
        </authorList>
    </citation>
    <scope>NUCLEOTIDE SEQUENCE [LARGE SCALE GENOMIC DNA]</scope>
    <source>
        <strain evidence="1 2">DSM 45305</strain>
    </source>
</reference>
<evidence type="ECO:0000313" key="2">
    <source>
        <dbReference type="Proteomes" id="UP000249915"/>
    </source>
</evidence>
<comment type="caution">
    <text evidence="1">The sequence shown here is derived from an EMBL/GenBank/DDBJ whole genome shotgun (WGS) entry which is preliminary data.</text>
</comment>
<accession>A0A2V4AIB7</accession>
<keyword evidence="2" id="KW-1185">Reference proteome</keyword>
<dbReference type="EMBL" id="MASW01000007">
    <property type="protein sequence ID" value="PXY19619.1"/>
    <property type="molecule type" value="Genomic_DNA"/>
</dbReference>